<feature type="compositionally biased region" description="Acidic residues" evidence="1">
    <location>
        <begin position="849"/>
        <end position="858"/>
    </location>
</feature>
<dbReference type="AlphaFoldDB" id="A0A8S2Q7F3"/>
<feature type="compositionally biased region" description="Acidic residues" evidence="1">
    <location>
        <begin position="772"/>
        <end position="797"/>
    </location>
</feature>
<dbReference type="EMBL" id="CAJOBH010007594">
    <property type="protein sequence ID" value="CAF4088773.1"/>
    <property type="molecule type" value="Genomic_DNA"/>
</dbReference>
<protein>
    <submittedName>
        <fullName evidence="2">Uncharacterized protein</fullName>
    </submittedName>
</protein>
<evidence type="ECO:0000313" key="2">
    <source>
        <dbReference type="EMBL" id="CAF4088773.1"/>
    </source>
</evidence>
<dbReference type="PANTHER" id="PTHR33053:SF9">
    <property type="entry name" value="AGAP000105-PA"/>
    <property type="match status" value="1"/>
</dbReference>
<organism evidence="2 3">
    <name type="scientific">Rotaria magnacalcarata</name>
    <dbReference type="NCBI Taxonomy" id="392030"/>
    <lineage>
        <taxon>Eukaryota</taxon>
        <taxon>Metazoa</taxon>
        <taxon>Spiralia</taxon>
        <taxon>Gnathifera</taxon>
        <taxon>Rotifera</taxon>
        <taxon>Eurotatoria</taxon>
        <taxon>Bdelloidea</taxon>
        <taxon>Philodinida</taxon>
        <taxon>Philodinidae</taxon>
        <taxon>Rotaria</taxon>
    </lineage>
</organism>
<sequence>MECSILSSLKLSKQKHNDDLNRRSSKRRALTYARRDLLDTKPSELSVASSNSSNDVDLNFIRIDDSQNLSLCNDTSDSSLNETVPNDIVELSIHEIVYDNISEVSVDEESFTTLDEYFDFSLFTTEPDISLHNLTNVTKNEYCKVLLNLFRDANVCKTHCDRFIQLISSGLPTPNHMPKSTKALLNEMQVEKLFVKRSICTICYQNLNDHNNNIKCIVNETRLHVDIYEIDMKLAFSQILNRLYPDIIQYKQEIASQSLIEDNDIPFNTLIPHIDGVSLCKSSKLMLWLLSGAFVELPPHLRYRRSNMILLSIWIGYQEPIPKAWLSSCVDRLNRLKTEDILLSNGSKCQVLFYGIIGDCPALKGILEFIGHTGYHCCFYCYIHGIHVGGRGGKRQYYFENRMQLRTKRIYELESIRAVETSSNVYGHLGRSLLHDLLDVPLPNSIIVDYLQVSLLRHTRVIIQQVYAQLSPLERTKFDSGLRGQRFPHFFNRKLRAVCDLAFVKATELRNLLLYALIPHLLPFLPKEQLAHLSLYVCLIRIIHGKKCFGDKSSSMSKELFLTYYQDHSIYFEKLHNLVLHLHVHFDQLFDKHGSLCYLGTFGQEDLIGSISKNYHGTRFHGPLITYYYEIDFALRNKASSHDATDEKNIDGPFDQTDLSSMTHDIIQHHLTITKFIMATTTTFSRDKRSQNPRKVFSPSTASVSLPTHYLIYMEDTVSFLIVARTSIKHIQGQMASLIINKKKLVGEIVVSGTFVRCQTELNKIQKTSQSMDEDSNESESENCQLDEDALSVEEDQENNKIQDFGEESEAEKSPDENFNNRSSNKKRKSQSSYLSQSKKRLKRPILDENIDNESDNEEEIALCLAPKKCKNLS</sequence>
<gene>
    <name evidence="2" type="ORF">BYL167_LOCUS18484</name>
</gene>
<feature type="region of interest" description="Disordered" evidence="1">
    <location>
        <begin position="766"/>
        <end position="858"/>
    </location>
</feature>
<dbReference type="Proteomes" id="UP000681967">
    <property type="component" value="Unassembled WGS sequence"/>
</dbReference>
<feature type="non-terminal residue" evidence="2">
    <location>
        <position position="1"/>
    </location>
</feature>
<evidence type="ECO:0000313" key="3">
    <source>
        <dbReference type="Proteomes" id="UP000681967"/>
    </source>
</evidence>
<proteinExistence type="predicted"/>
<dbReference type="PANTHER" id="PTHR33053">
    <property type="entry name" value="PROTEIN, PUTATIVE-RELATED"/>
    <property type="match status" value="1"/>
</dbReference>
<reference evidence="2" key="1">
    <citation type="submission" date="2021-02" db="EMBL/GenBank/DDBJ databases">
        <authorList>
            <person name="Nowell W R."/>
        </authorList>
    </citation>
    <scope>NUCLEOTIDE SEQUENCE</scope>
</reference>
<comment type="caution">
    <text evidence="2">The sequence shown here is derived from an EMBL/GenBank/DDBJ whole genome shotgun (WGS) entry which is preliminary data.</text>
</comment>
<evidence type="ECO:0000256" key="1">
    <source>
        <dbReference type="SAM" id="MobiDB-lite"/>
    </source>
</evidence>
<name>A0A8S2Q7F3_9BILA</name>
<accession>A0A8S2Q7F3</accession>